<dbReference type="Pfam" id="PF01554">
    <property type="entry name" value="MatE"/>
    <property type="match status" value="2"/>
</dbReference>
<evidence type="ECO:0000256" key="6">
    <source>
        <dbReference type="ARBA" id="ARBA00022989"/>
    </source>
</evidence>
<dbReference type="PANTHER" id="PTHR43298:SF2">
    <property type="entry name" value="FMN_FAD EXPORTER YEEO-RELATED"/>
    <property type="match status" value="1"/>
</dbReference>
<organism evidence="11 12">
    <name type="scientific">Sphaerochaeta halotolerans</name>
    <dbReference type="NCBI Taxonomy" id="2293840"/>
    <lineage>
        <taxon>Bacteria</taxon>
        <taxon>Pseudomonadati</taxon>
        <taxon>Spirochaetota</taxon>
        <taxon>Spirochaetia</taxon>
        <taxon>Spirochaetales</taxon>
        <taxon>Sphaerochaetaceae</taxon>
        <taxon>Sphaerochaeta</taxon>
    </lineage>
</organism>
<feature type="transmembrane region" description="Helical" evidence="10">
    <location>
        <begin position="58"/>
        <end position="79"/>
    </location>
</feature>
<keyword evidence="5 10" id="KW-0812">Transmembrane</keyword>
<accession>A0A372MG58</accession>
<dbReference type="PIRSF" id="PIRSF006603">
    <property type="entry name" value="DinF"/>
    <property type="match status" value="1"/>
</dbReference>
<feature type="transmembrane region" description="Helical" evidence="10">
    <location>
        <begin position="137"/>
        <end position="154"/>
    </location>
</feature>
<dbReference type="NCBIfam" id="TIGR00797">
    <property type="entry name" value="matE"/>
    <property type="match status" value="1"/>
</dbReference>
<dbReference type="RefSeq" id="WP_117330473.1">
    <property type="nucleotide sequence ID" value="NZ_QUWK01000007.1"/>
</dbReference>
<dbReference type="GO" id="GO:0005886">
    <property type="term" value="C:plasma membrane"/>
    <property type="evidence" value="ECO:0007669"/>
    <property type="project" value="UniProtKB-SubCell"/>
</dbReference>
<reference evidence="12" key="1">
    <citation type="submission" date="2018-08" db="EMBL/GenBank/DDBJ databases">
        <authorList>
            <person name="Grouzdev D.S."/>
            <person name="Krutkina M.S."/>
        </authorList>
    </citation>
    <scope>NUCLEOTIDE SEQUENCE [LARGE SCALE GENOMIC DNA]</scope>
    <source>
        <strain evidence="12">4-11</strain>
    </source>
</reference>
<name>A0A372MG58_9SPIR</name>
<dbReference type="EMBL" id="QUWK01000007">
    <property type="protein sequence ID" value="RFU94777.1"/>
    <property type="molecule type" value="Genomic_DNA"/>
</dbReference>
<feature type="transmembrane region" description="Helical" evidence="10">
    <location>
        <begin position="241"/>
        <end position="260"/>
    </location>
</feature>
<keyword evidence="2" id="KW-0813">Transport</keyword>
<feature type="transmembrane region" description="Helical" evidence="10">
    <location>
        <begin position="99"/>
        <end position="117"/>
    </location>
</feature>
<protein>
    <recommendedName>
        <fullName evidence="9">Multidrug-efflux transporter</fullName>
    </recommendedName>
</protein>
<comment type="caution">
    <text evidence="11">The sequence shown here is derived from an EMBL/GenBank/DDBJ whole genome shotgun (WGS) entry which is preliminary data.</text>
</comment>
<dbReference type="PANTHER" id="PTHR43298">
    <property type="entry name" value="MULTIDRUG RESISTANCE PROTEIN NORM-RELATED"/>
    <property type="match status" value="1"/>
</dbReference>
<evidence type="ECO:0000313" key="12">
    <source>
        <dbReference type="Proteomes" id="UP000264002"/>
    </source>
</evidence>
<comment type="subcellular location">
    <subcellularLocation>
        <location evidence="1">Cell membrane</location>
        <topology evidence="1">Multi-pass membrane protein</topology>
    </subcellularLocation>
</comment>
<feature type="transmembrane region" description="Helical" evidence="10">
    <location>
        <begin position="420"/>
        <end position="438"/>
    </location>
</feature>
<sequence>MQPVQENKMGVKPIPSLVLSMSFPIMLSMLVQALYNIVDSMFVSHYSQQALTAVTLAFPMQNLLIAVSVGTSVGVNSLLSRKLGAKDITSARKAAGNGLTLSVISWAFFAFIGLFFSKTFVSFFTNDPELITMGTQYISICLIFSLGLFIDIICERILQGTGDTIHPMIIQSTGAIVNILLDPILIFGLFGMPRMGVMGAAIATVFAQHISTVLAIYYVRRNKEIVLKKSSFRLEKQTVKDIYAVGIPTIIMQAIGTILITSLNKILIGFSTSAVAVFGIYFRLQSFIFMPVFGLNTGMIPVIGYNYGARKPKRITATIKVGLVVAITIMGIGTALFMLFPHILLSWFDATPEMIAIGTVAMQRISMGFVFAGVSIVLIALFQGMGYGYLSMINSVSRQLVFLLPAAYLLGKYVGLDALWYSFFISELASFTLTLYFFRKIYKTKIKTMTA</sequence>
<dbReference type="CDD" id="cd13144">
    <property type="entry name" value="MATE_like_4"/>
    <property type="match status" value="1"/>
</dbReference>
<feature type="transmembrane region" description="Helical" evidence="10">
    <location>
        <begin position="17"/>
        <end position="38"/>
    </location>
</feature>
<keyword evidence="8 10" id="KW-0472">Membrane</keyword>
<evidence type="ECO:0000256" key="2">
    <source>
        <dbReference type="ARBA" id="ARBA00022448"/>
    </source>
</evidence>
<evidence type="ECO:0000256" key="8">
    <source>
        <dbReference type="ARBA" id="ARBA00023136"/>
    </source>
</evidence>
<evidence type="ECO:0000256" key="3">
    <source>
        <dbReference type="ARBA" id="ARBA00022449"/>
    </source>
</evidence>
<keyword evidence="7" id="KW-0406">Ion transport</keyword>
<evidence type="ECO:0000256" key="9">
    <source>
        <dbReference type="ARBA" id="ARBA00031636"/>
    </source>
</evidence>
<keyword evidence="3" id="KW-0050">Antiport</keyword>
<feature type="transmembrane region" description="Helical" evidence="10">
    <location>
        <begin position="321"/>
        <end position="345"/>
    </location>
</feature>
<keyword evidence="6 10" id="KW-1133">Transmembrane helix</keyword>
<feature type="transmembrane region" description="Helical" evidence="10">
    <location>
        <begin position="175"/>
        <end position="192"/>
    </location>
</feature>
<keyword evidence="4" id="KW-1003">Cell membrane</keyword>
<evidence type="ECO:0000256" key="4">
    <source>
        <dbReference type="ARBA" id="ARBA00022475"/>
    </source>
</evidence>
<evidence type="ECO:0000256" key="1">
    <source>
        <dbReference type="ARBA" id="ARBA00004651"/>
    </source>
</evidence>
<dbReference type="GO" id="GO:0006811">
    <property type="term" value="P:monoatomic ion transport"/>
    <property type="evidence" value="ECO:0007669"/>
    <property type="project" value="UniProtKB-KW"/>
</dbReference>
<feature type="transmembrane region" description="Helical" evidence="10">
    <location>
        <begin position="396"/>
        <end position="414"/>
    </location>
</feature>
<evidence type="ECO:0000313" key="11">
    <source>
        <dbReference type="EMBL" id="RFU94777.1"/>
    </source>
</evidence>
<dbReference type="GO" id="GO:0015297">
    <property type="term" value="F:antiporter activity"/>
    <property type="evidence" value="ECO:0007669"/>
    <property type="project" value="UniProtKB-KW"/>
</dbReference>
<evidence type="ECO:0000256" key="10">
    <source>
        <dbReference type="SAM" id="Phobius"/>
    </source>
</evidence>
<keyword evidence="12" id="KW-1185">Reference proteome</keyword>
<dbReference type="InterPro" id="IPR050222">
    <property type="entry name" value="MATE_MdtK"/>
</dbReference>
<dbReference type="GO" id="GO:0042910">
    <property type="term" value="F:xenobiotic transmembrane transporter activity"/>
    <property type="evidence" value="ECO:0007669"/>
    <property type="project" value="InterPro"/>
</dbReference>
<gene>
    <name evidence="11" type="ORF">DYP60_07955</name>
</gene>
<dbReference type="InterPro" id="IPR048279">
    <property type="entry name" value="MdtK-like"/>
</dbReference>
<proteinExistence type="predicted"/>
<evidence type="ECO:0000256" key="5">
    <source>
        <dbReference type="ARBA" id="ARBA00022692"/>
    </source>
</evidence>
<reference evidence="11 12" key="2">
    <citation type="submission" date="2018-09" db="EMBL/GenBank/DDBJ databases">
        <title>Genome of Sphaerochaeta halotolerans strain 4-11.</title>
        <authorList>
            <person name="Nazina T.N."/>
            <person name="Sokolova D.S."/>
        </authorList>
    </citation>
    <scope>NUCLEOTIDE SEQUENCE [LARGE SCALE GENOMIC DNA]</scope>
    <source>
        <strain evidence="11 12">4-11</strain>
    </source>
</reference>
<dbReference type="InterPro" id="IPR002528">
    <property type="entry name" value="MATE_fam"/>
</dbReference>
<feature type="transmembrane region" description="Helical" evidence="10">
    <location>
        <begin position="365"/>
        <end position="384"/>
    </location>
</feature>
<dbReference type="AlphaFoldDB" id="A0A372MG58"/>
<evidence type="ECO:0000256" key="7">
    <source>
        <dbReference type="ARBA" id="ARBA00023065"/>
    </source>
</evidence>
<dbReference type="Proteomes" id="UP000264002">
    <property type="component" value="Unassembled WGS sequence"/>
</dbReference>
<feature type="transmembrane region" description="Helical" evidence="10">
    <location>
        <begin position="198"/>
        <end position="220"/>
    </location>
</feature>